<dbReference type="EMBL" id="CADCXY010000003">
    <property type="protein sequence ID" value="CAB0151004.1"/>
    <property type="molecule type" value="Genomic_DNA"/>
</dbReference>
<dbReference type="InterPro" id="IPR027417">
    <property type="entry name" value="P-loop_NTPase"/>
</dbReference>
<keyword evidence="5 7" id="KW-0808">Transferase</keyword>
<dbReference type="RefSeq" id="WP_173920412.1">
    <property type="nucleotide sequence ID" value="NZ_CADCXY010000003.1"/>
</dbReference>
<comment type="pathway">
    <text evidence="5">Cofactor biosynthesis; coenzyme A biosynthesis; CoA from (R)-pantothenate: step 5/5.</text>
</comment>
<comment type="similarity">
    <text evidence="1 5">Belongs to the CoaE family.</text>
</comment>
<evidence type="ECO:0000256" key="5">
    <source>
        <dbReference type="HAMAP-Rule" id="MF_00376"/>
    </source>
</evidence>
<dbReference type="SUPFAM" id="SSF52540">
    <property type="entry name" value="P-loop containing nucleoside triphosphate hydrolases"/>
    <property type="match status" value="1"/>
</dbReference>
<organism evidence="7 8">
    <name type="scientific">Pseudidiomarina piscicola</name>
    <dbReference type="NCBI Taxonomy" id="2614830"/>
    <lineage>
        <taxon>Bacteria</taxon>
        <taxon>Pseudomonadati</taxon>
        <taxon>Pseudomonadota</taxon>
        <taxon>Gammaproteobacteria</taxon>
        <taxon>Alteromonadales</taxon>
        <taxon>Idiomarinaceae</taxon>
        <taxon>Pseudidiomarina</taxon>
    </lineage>
</organism>
<dbReference type="Pfam" id="PF01121">
    <property type="entry name" value="CoaE"/>
    <property type="match status" value="1"/>
</dbReference>
<dbReference type="Proteomes" id="UP000481517">
    <property type="component" value="Unassembled WGS sequence"/>
</dbReference>
<dbReference type="GO" id="GO:0004140">
    <property type="term" value="F:dephospho-CoA kinase activity"/>
    <property type="evidence" value="ECO:0007669"/>
    <property type="project" value="UniProtKB-UniRule"/>
</dbReference>
<keyword evidence="8" id="KW-1185">Reference proteome</keyword>
<evidence type="ECO:0000256" key="1">
    <source>
        <dbReference type="ARBA" id="ARBA00009018"/>
    </source>
</evidence>
<gene>
    <name evidence="5 7" type="primary">coaE</name>
    <name evidence="7" type="ORF">PSI9734_01421</name>
</gene>
<dbReference type="UniPathway" id="UPA00241">
    <property type="reaction ID" value="UER00356"/>
</dbReference>
<dbReference type="HAMAP" id="MF_00376">
    <property type="entry name" value="Dephospho_CoA_kinase"/>
    <property type="match status" value="1"/>
</dbReference>
<name>A0A6S6WPX8_9GAMM</name>
<dbReference type="NCBIfam" id="TIGR00152">
    <property type="entry name" value="dephospho-CoA kinase"/>
    <property type="match status" value="1"/>
</dbReference>
<evidence type="ECO:0000256" key="2">
    <source>
        <dbReference type="ARBA" id="ARBA00022741"/>
    </source>
</evidence>
<dbReference type="AlphaFoldDB" id="A0A6S6WPX8"/>
<comment type="catalytic activity">
    <reaction evidence="5">
        <text>3'-dephospho-CoA + ATP = ADP + CoA + H(+)</text>
        <dbReference type="Rhea" id="RHEA:18245"/>
        <dbReference type="ChEBI" id="CHEBI:15378"/>
        <dbReference type="ChEBI" id="CHEBI:30616"/>
        <dbReference type="ChEBI" id="CHEBI:57287"/>
        <dbReference type="ChEBI" id="CHEBI:57328"/>
        <dbReference type="ChEBI" id="CHEBI:456216"/>
        <dbReference type="EC" id="2.7.1.24"/>
    </reaction>
</comment>
<evidence type="ECO:0000313" key="7">
    <source>
        <dbReference type="EMBL" id="CAB0151004.1"/>
    </source>
</evidence>
<dbReference type="EC" id="2.7.1.24" evidence="5 6"/>
<evidence type="ECO:0000256" key="6">
    <source>
        <dbReference type="NCBIfam" id="TIGR00152"/>
    </source>
</evidence>
<evidence type="ECO:0000256" key="3">
    <source>
        <dbReference type="ARBA" id="ARBA00022840"/>
    </source>
</evidence>
<evidence type="ECO:0000313" key="8">
    <source>
        <dbReference type="Proteomes" id="UP000481517"/>
    </source>
</evidence>
<dbReference type="GO" id="GO:0005737">
    <property type="term" value="C:cytoplasm"/>
    <property type="evidence" value="ECO:0007669"/>
    <property type="project" value="UniProtKB-SubCell"/>
</dbReference>
<dbReference type="GO" id="GO:0005524">
    <property type="term" value="F:ATP binding"/>
    <property type="evidence" value="ECO:0007669"/>
    <property type="project" value="UniProtKB-UniRule"/>
</dbReference>
<keyword evidence="4 5" id="KW-0173">Coenzyme A biosynthesis</keyword>
<keyword evidence="5" id="KW-0963">Cytoplasm</keyword>
<dbReference type="Gene3D" id="3.40.50.300">
    <property type="entry name" value="P-loop containing nucleotide triphosphate hydrolases"/>
    <property type="match status" value="1"/>
</dbReference>
<dbReference type="PANTHER" id="PTHR10695:SF46">
    <property type="entry name" value="BIFUNCTIONAL COENZYME A SYNTHASE-RELATED"/>
    <property type="match status" value="1"/>
</dbReference>
<proteinExistence type="inferred from homology"/>
<comment type="subcellular location">
    <subcellularLocation>
        <location evidence="5">Cytoplasm</location>
    </subcellularLocation>
</comment>
<feature type="binding site" evidence="5">
    <location>
        <begin position="11"/>
        <end position="16"/>
    </location>
    <ligand>
        <name>ATP</name>
        <dbReference type="ChEBI" id="CHEBI:30616"/>
    </ligand>
</feature>
<dbReference type="PANTHER" id="PTHR10695">
    <property type="entry name" value="DEPHOSPHO-COA KINASE-RELATED"/>
    <property type="match status" value="1"/>
</dbReference>
<dbReference type="CDD" id="cd02022">
    <property type="entry name" value="DPCK"/>
    <property type="match status" value="1"/>
</dbReference>
<dbReference type="InterPro" id="IPR001977">
    <property type="entry name" value="Depp_CoAkinase"/>
</dbReference>
<accession>A0A6S6WPX8</accession>
<dbReference type="PROSITE" id="PS51219">
    <property type="entry name" value="DPCK"/>
    <property type="match status" value="1"/>
</dbReference>
<dbReference type="GO" id="GO:0015937">
    <property type="term" value="P:coenzyme A biosynthetic process"/>
    <property type="evidence" value="ECO:0007669"/>
    <property type="project" value="UniProtKB-UniRule"/>
</dbReference>
<comment type="function">
    <text evidence="5">Catalyzes the phosphorylation of the 3'-hydroxyl group of dephosphocoenzyme A to form coenzyme A.</text>
</comment>
<keyword evidence="2 5" id="KW-0547">Nucleotide-binding</keyword>
<reference evidence="7 8" key="1">
    <citation type="submission" date="2020-02" db="EMBL/GenBank/DDBJ databases">
        <authorList>
            <person name="Rodrigo-Torres L."/>
            <person name="Arahal R. D."/>
            <person name="Lucena T."/>
        </authorList>
    </citation>
    <scope>NUCLEOTIDE SEQUENCE [LARGE SCALE GENOMIC DNA]</scope>
    <source>
        <strain evidence="7 8">CECT 9734</strain>
    </source>
</reference>
<sequence>MWVLGLTGGIGSGKTTVSDLFAAHGIQVVDADVVARQSLDKGSPALEAVEARYGSQALQQDGSLNRAWLREKIFAEPEEKQWLNALTHPLIRKEMLKQLHAATSAYVILSAPLLLENKLTQFCDRVLVVDVTEATQRQRTQARDQVSAAQVEQIIAAQASRAERLAAADDVIDNNGAVSQLPAQVEKLHQQYLQRVAGSSKSLET</sequence>
<keyword evidence="3 5" id="KW-0067">ATP-binding</keyword>
<keyword evidence="5 7" id="KW-0418">Kinase</keyword>
<protein>
    <recommendedName>
        <fullName evidence="5 6">Dephospho-CoA kinase</fullName>
        <ecNumber evidence="5 6">2.7.1.24</ecNumber>
    </recommendedName>
    <alternativeName>
        <fullName evidence="5">Dephosphocoenzyme A kinase</fullName>
    </alternativeName>
</protein>
<evidence type="ECO:0000256" key="4">
    <source>
        <dbReference type="ARBA" id="ARBA00022993"/>
    </source>
</evidence>